<keyword evidence="3" id="KW-1185">Reference proteome</keyword>
<gene>
    <name evidence="2" type="ORF">PV07_05494</name>
</gene>
<feature type="compositionally biased region" description="Pro residues" evidence="1">
    <location>
        <begin position="226"/>
        <end position="237"/>
    </location>
</feature>
<protein>
    <submittedName>
        <fullName evidence="2">Uncharacterized protein</fullName>
    </submittedName>
</protein>
<dbReference type="EMBL" id="KN847042">
    <property type="protein sequence ID" value="KIW29702.1"/>
    <property type="molecule type" value="Genomic_DNA"/>
</dbReference>
<evidence type="ECO:0000256" key="1">
    <source>
        <dbReference type="SAM" id="MobiDB-lite"/>
    </source>
</evidence>
<evidence type="ECO:0000313" key="2">
    <source>
        <dbReference type="EMBL" id="KIW29702.1"/>
    </source>
</evidence>
<dbReference type="OrthoDB" id="4121087at2759"/>
<sequence length="237" mass="26668">MDDLAREHQAQFDKALALGLAKNTREAFDICWPLHLDNRLSKGLHAELNMLLALLVEPKDRLKFTKGCLDVIDTVRQDQGGEIGDRLKHMEGIAKEYLEYLEAPAEEYLEPPNDVEEEQDDVNVDYLEDAAEVEEEDGVNVDYFGDAAEVEEEDDVNVNYLEDAAEVEEEDGVIVDDLEDAAEAETEEDRVKNKLLLSTWRAELSIWITELPILQRSTEQPSESSAPPPPSPVCDSP</sequence>
<feature type="region of interest" description="Disordered" evidence="1">
    <location>
        <begin position="216"/>
        <end position="237"/>
    </location>
</feature>
<reference evidence="2 3" key="1">
    <citation type="submission" date="2015-01" db="EMBL/GenBank/DDBJ databases">
        <title>The Genome Sequence of Cladophialophora immunda CBS83496.</title>
        <authorList>
            <consortium name="The Broad Institute Genomics Platform"/>
            <person name="Cuomo C."/>
            <person name="de Hoog S."/>
            <person name="Gorbushina A."/>
            <person name="Stielow B."/>
            <person name="Teixiera M."/>
            <person name="Abouelleil A."/>
            <person name="Chapman S.B."/>
            <person name="Priest M."/>
            <person name="Young S.K."/>
            <person name="Wortman J."/>
            <person name="Nusbaum C."/>
            <person name="Birren B."/>
        </authorList>
    </citation>
    <scope>NUCLEOTIDE SEQUENCE [LARGE SCALE GENOMIC DNA]</scope>
    <source>
        <strain evidence="2 3">CBS 83496</strain>
    </source>
</reference>
<dbReference type="RefSeq" id="XP_016249918.1">
    <property type="nucleotide sequence ID" value="XM_016392399.1"/>
</dbReference>
<name>A0A0D2AWP7_9EURO</name>
<proteinExistence type="predicted"/>
<dbReference type="VEuPathDB" id="FungiDB:PV07_05494"/>
<accession>A0A0D2AWP7</accession>
<organism evidence="2 3">
    <name type="scientific">Cladophialophora immunda</name>
    <dbReference type="NCBI Taxonomy" id="569365"/>
    <lineage>
        <taxon>Eukaryota</taxon>
        <taxon>Fungi</taxon>
        <taxon>Dikarya</taxon>
        <taxon>Ascomycota</taxon>
        <taxon>Pezizomycotina</taxon>
        <taxon>Eurotiomycetes</taxon>
        <taxon>Chaetothyriomycetidae</taxon>
        <taxon>Chaetothyriales</taxon>
        <taxon>Herpotrichiellaceae</taxon>
        <taxon>Cladophialophora</taxon>
    </lineage>
</organism>
<dbReference type="GeneID" id="27344688"/>
<evidence type="ECO:0000313" key="3">
    <source>
        <dbReference type="Proteomes" id="UP000054466"/>
    </source>
</evidence>
<dbReference type="Proteomes" id="UP000054466">
    <property type="component" value="Unassembled WGS sequence"/>
</dbReference>
<dbReference type="AlphaFoldDB" id="A0A0D2AWP7"/>
<dbReference type="HOGENOM" id="CLU_1170539_0_0_1"/>